<proteinExistence type="predicted"/>
<dbReference type="Pfam" id="PF00400">
    <property type="entry name" value="WD40"/>
    <property type="match status" value="2"/>
</dbReference>
<dbReference type="PROSITE" id="PS50082">
    <property type="entry name" value="WD_REPEATS_2"/>
    <property type="match status" value="2"/>
</dbReference>
<dbReference type="SMART" id="SM00320">
    <property type="entry name" value="WD40"/>
    <property type="match status" value="5"/>
</dbReference>
<dbReference type="InterPro" id="IPR015943">
    <property type="entry name" value="WD40/YVTN_repeat-like_dom_sf"/>
</dbReference>
<dbReference type="PANTHER" id="PTHR12442:SF26">
    <property type="entry name" value="CYTOPLASMIC DYNEIN 2 INTERMEDIATE CHAIN 2"/>
    <property type="match status" value="1"/>
</dbReference>
<dbReference type="GO" id="GO:0045504">
    <property type="term" value="F:dynein heavy chain binding"/>
    <property type="evidence" value="ECO:0007669"/>
    <property type="project" value="TreeGrafter"/>
</dbReference>
<dbReference type="PANTHER" id="PTHR12442">
    <property type="entry name" value="DYNEIN INTERMEDIATE CHAIN"/>
    <property type="match status" value="1"/>
</dbReference>
<dbReference type="EMBL" id="JAPTSV010000013">
    <property type="protein sequence ID" value="KAJ1521646.1"/>
    <property type="molecule type" value="Genomic_DNA"/>
</dbReference>
<evidence type="ECO:0008006" key="8">
    <source>
        <dbReference type="Google" id="ProtNLM"/>
    </source>
</evidence>
<dbReference type="Proteomes" id="UP001075354">
    <property type="component" value="Chromosome 13"/>
</dbReference>
<dbReference type="GO" id="GO:0045503">
    <property type="term" value="F:dynein light chain binding"/>
    <property type="evidence" value="ECO:0007669"/>
    <property type="project" value="TreeGrafter"/>
</dbReference>
<evidence type="ECO:0000256" key="2">
    <source>
        <dbReference type="ARBA" id="ARBA00022490"/>
    </source>
</evidence>
<reference evidence="6" key="1">
    <citation type="submission" date="2022-12" db="EMBL/GenBank/DDBJ databases">
        <title>Chromosome-level genome assembly of the bean flower thrips Megalurothrips usitatus.</title>
        <authorList>
            <person name="Ma L."/>
            <person name="Liu Q."/>
            <person name="Li H."/>
            <person name="Cai W."/>
        </authorList>
    </citation>
    <scope>NUCLEOTIDE SEQUENCE</scope>
    <source>
        <strain evidence="6">Cailab_2022a</strain>
    </source>
</reference>
<comment type="caution">
    <text evidence="6">The sequence shown here is derived from an EMBL/GenBank/DDBJ whole genome shotgun (WGS) entry which is preliminary data.</text>
</comment>
<accession>A0AAV7XDF4</accession>
<evidence type="ECO:0000256" key="5">
    <source>
        <dbReference type="PROSITE-ProRule" id="PRU00221"/>
    </source>
</evidence>
<evidence type="ECO:0000313" key="7">
    <source>
        <dbReference type="Proteomes" id="UP001075354"/>
    </source>
</evidence>
<dbReference type="InterPro" id="IPR036322">
    <property type="entry name" value="WD40_repeat_dom_sf"/>
</dbReference>
<dbReference type="AlphaFoldDB" id="A0AAV7XDF4"/>
<dbReference type="InterPro" id="IPR001680">
    <property type="entry name" value="WD40_rpt"/>
</dbReference>
<dbReference type="GO" id="GO:0005868">
    <property type="term" value="C:cytoplasmic dynein complex"/>
    <property type="evidence" value="ECO:0007669"/>
    <property type="project" value="TreeGrafter"/>
</dbReference>
<gene>
    <name evidence="6" type="ORF">ONE63_003292</name>
</gene>
<evidence type="ECO:0000256" key="1">
    <source>
        <dbReference type="ARBA" id="ARBA00004496"/>
    </source>
</evidence>
<protein>
    <recommendedName>
        <fullName evidence="8">WD repeat-containing protein 34-like</fullName>
    </recommendedName>
</protein>
<sequence length="472" mass="51495">MSKAFACGDVDSVDCPSSWLSNRSCQDNGAQTSGITFEESGVQSITSTTVEVQTDVSEKQGPGSVDMTKLAAWLSKITPRVIEELEKNGRSRVFDEYKLQDTMGCCIKHLYTIGLEQSHPQYNFCTSAIDWSSTGGMLVIGRSAKEHSSWCDHPGSVFLHQTNRQEKKSELPYRLLDVSSCVTAVSAHPNESFILACGTYSGEVIVWNLQRDDPIVIGNMTLHSEAVIHMEWVQNYGVTNARPVLASASRDGSVIIWTMKTSSNTLKVSQCFVLQTEKDATDLGIICAKFNPSNSSQFLAGVEGGSVAICSTDSRRPCQRKRALSNKDLDCCDPVLNFLDGHKGTVTGVQWVPGSKDLFLSCGTDLELRVYSLTDLSVLRIIHLPQPSCGLEIISSHPNIAVTWSSSGAIHLHDVHTAKMLPPLDMDNGIGKIPLSVVRVRTSSSQLFALGSSEGKVFVWQVPHVNFSNNCT</sequence>
<evidence type="ECO:0000256" key="4">
    <source>
        <dbReference type="ARBA" id="ARBA00022737"/>
    </source>
</evidence>
<keyword evidence="7" id="KW-1185">Reference proteome</keyword>
<dbReference type="GO" id="GO:0097014">
    <property type="term" value="C:ciliary plasm"/>
    <property type="evidence" value="ECO:0007669"/>
    <property type="project" value="TreeGrafter"/>
</dbReference>
<organism evidence="6 7">
    <name type="scientific">Megalurothrips usitatus</name>
    <name type="common">bean blossom thrips</name>
    <dbReference type="NCBI Taxonomy" id="439358"/>
    <lineage>
        <taxon>Eukaryota</taxon>
        <taxon>Metazoa</taxon>
        <taxon>Ecdysozoa</taxon>
        <taxon>Arthropoda</taxon>
        <taxon>Hexapoda</taxon>
        <taxon>Insecta</taxon>
        <taxon>Pterygota</taxon>
        <taxon>Neoptera</taxon>
        <taxon>Paraneoptera</taxon>
        <taxon>Thysanoptera</taxon>
        <taxon>Terebrantia</taxon>
        <taxon>Thripoidea</taxon>
        <taxon>Thripidae</taxon>
        <taxon>Megalurothrips</taxon>
    </lineage>
</organism>
<feature type="repeat" description="WD" evidence="5">
    <location>
        <begin position="339"/>
        <end position="381"/>
    </location>
</feature>
<dbReference type="Gene3D" id="2.130.10.10">
    <property type="entry name" value="YVTN repeat-like/Quinoprotein amine dehydrogenase"/>
    <property type="match status" value="2"/>
</dbReference>
<keyword evidence="4" id="KW-0677">Repeat</keyword>
<keyword evidence="3 5" id="KW-0853">WD repeat</keyword>
<name>A0AAV7XDF4_9NEOP</name>
<dbReference type="GO" id="GO:0042073">
    <property type="term" value="P:intraciliary transport"/>
    <property type="evidence" value="ECO:0007669"/>
    <property type="project" value="TreeGrafter"/>
</dbReference>
<comment type="subcellular location">
    <subcellularLocation>
        <location evidence="1">Cytoplasm</location>
    </subcellularLocation>
</comment>
<evidence type="ECO:0000313" key="6">
    <source>
        <dbReference type="EMBL" id="KAJ1521646.1"/>
    </source>
</evidence>
<keyword evidence="2" id="KW-0963">Cytoplasm</keyword>
<feature type="repeat" description="WD" evidence="5">
    <location>
        <begin position="226"/>
        <end position="267"/>
    </location>
</feature>
<dbReference type="SUPFAM" id="SSF50978">
    <property type="entry name" value="WD40 repeat-like"/>
    <property type="match status" value="1"/>
</dbReference>
<evidence type="ECO:0000256" key="3">
    <source>
        <dbReference type="ARBA" id="ARBA00022574"/>
    </source>
</evidence>
<dbReference type="InterPro" id="IPR050687">
    <property type="entry name" value="Dynein_IC"/>
</dbReference>